<dbReference type="CDD" id="cd00779">
    <property type="entry name" value="ProRS_core_prok"/>
    <property type="match status" value="1"/>
</dbReference>
<dbReference type="InterPro" id="IPR045864">
    <property type="entry name" value="aa-tRNA-synth_II/BPL/LPL"/>
</dbReference>
<dbReference type="Gene3D" id="3.30.930.10">
    <property type="entry name" value="Bira Bifunctional Protein, Domain 2"/>
    <property type="match status" value="1"/>
</dbReference>
<evidence type="ECO:0000256" key="8">
    <source>
        <dbReference type="ARBA" id="ARBA00047671"/>
    </source>
</evidence>
<dbReference type="InterPro" id="IPR002316">
    <property type="entry name" value="Pro-tRNA-ligase_IIa"/>
</dbReference>
<dbReference type="OrthoDB" id="10267474at2759"/>
<evidence type="ECO:0000256" key="9">
    <source>
        <dbReference type="ARBA" id="ARBA00071545"/>
    </source>
</evidence>
<reference evidence="11" key="1">
    <citation type="journal article" date="2016" name="Sci. Rep.">
        <title>Molecular characterization of firefly nuptial gifts: a multi-omics approach sheds light on postcopulatory sexual selection.</title>
        <authorList>
            <person name="Al-Wathiqui N."/>
            <person name="Fallon T.R."/>
            <person name="South A."/>
            <person name="Weng J.K."/>
            <person name="Lewis S.M."/>
        </authorList>
    </citation>
    <scope>NUCLEOTIDE SEQUENCE</scope>
</reference>
<keyword evidence="6" id="KW-0030">Aminoacyl-tRNA synthetase</keyword>
<dbReference type="GO" id="GO:0005524">
    <property type="term" value="F:ATP binding"/>
    <property type="evidence" value="ECO:0007669"/>
    <property type="project" value="UniProtKB-KW"/>
</dbReference>
<dbReference type="InterPro" id="IPR006195">
    <property type="entry name" value="aa-tRNA-synth_II"/>
</dbReference>
<dbReference type="PANTHER" id="PTHR42753">
    <property type="entry name" value="MITOCHONDRIAL RIBOSOME PROTEIN L39/PROLYL-TRNA LIGASE FAMILY MEMBER"/>
    <property type="match status" value="1"/>
</dbReference>
<dbReference type="InterPro" id="IPR036621">
    <property type="entry name" value="Anticodon-bd_dom_sf"/>
</dbReference>
<evidence type="ECO:0000313" key="12">
    <source>
        <dbReference type="EMBL" id="KAB0801634.1"/>
    </source>
</evidence>
<dbReference type="SUPFAM" id="SSF55681">
    <property type="entry name" value="Class II aaRS and biotin synthetases"/>
    <property type="match status" value="1"/>
</dbReference>
<reference evidence="12 13" key="2">
    <citation type="journal article" date="2018" name="Elife">
        <title>Firefly genomes illuminate parallel origins of bioluminescence in beetles.</title>
        <authorList>
            <person name="Fallon T.R."/>
            <person name="Lower S.E."/>
            <person name="Chang C.H."/>
            <person name="Bessho-Uehara M."/>
            <person name="Martin G.J."/>
            <person name="Bewick A.J."/>
            <person name="Behringer M."/>
            <person name="Debat H.J."/>
            <person name="Wong I."/>
            <person name="Day J.C."/>
            <person name="Suvorov A."/>
            <person name="Silva C.J."/>
            <person name="Stanger-Hall K.F."/>
            <person name="Hall D.W."/>
            <person name="Schmitz R.J."/>
            <person name="Nelson D.R."/>
            <person name="Lewis S.M."/>
            <person name="Shigenobu S."/>
            <person name="Bybee S.M."/>
            <person name="Larracuente A.M."/>
            <person name="Oba Y."/>
            <person name="Weng J.K."/>
        </authorList>
    </citation>
    <scope>NUCLEOTIDE SEQUENCE [LARGE SCALE GENOMIC DNA]</scope>
    <source>
        <strain evidence="12">1611_PpyrPB1</strain>
        <tissue evidence="12">Whole body</tissue>
    </source>
</reference>
<evidence type="ECO:0000256" key="2">
    <source>
        <dbReference type="ARBA" id="ARBA00022598"/>
    </source>
</evidence>
<evidence type="ECO:0000256" key="1">
    <source>
        <dbReference type="ARBA" id="ARBA00012831"/>
    </source>
</evidence>
<dbReference type="GO" id="GO:0005739">
    <property type="term" value="C:mitochondrion"/>
    <property type="evidence" value="ECO:0007669"/>
    <property type="project" value="TreeGrafter"/>
</dbReference>
<dbReference type="GO" id="GO:0006433">
    <property type="term" value="P:prolyl-tRNA aminoacylation"/>
    <property type="evidence" value="ECO:0007669"/>
    <property type="project" value="InterPro"/>
</dbReference>
<name>A0A1Y1LL22_PHOPY</name>
<keyword evidence="5" id="KW-0648">Protein biosynthesis</keyword>
<evidence type="ECO:0000259" key="10">
    <source>
        <dbReference type="PROSITE" id="PS50862"/>
    </source>
</evidence>
<dbReference type="Pfam" id="PF00587">
    <property type="entry name" value="tRNA-synt_2b"/>
    <property type="match status" value="1"/>
</dbReference>
<keyword evidence="4" id="KW-0067">ATP-binding</keyword>
<evidence type="ECO:0000256" key="5">
    <source>
        <dbReference type="ARBA" id="ARBA00022917"/>
    </source>
</evidence>
<organism evidence="11">
    <name type="scientific">Photinus pyralis</name>
    <name type="common">Common eastern firefly</name>
    <name type="synonym">Lampyris pyralis</name>
    <dbReference type="NCBI Taxonomy" id="7054"/>
    <lineage>
        <taxon>Eukaryota</taxon>
        <taxon>Metazoa</taxon>
        <taxon>Ecdysozoa</taxon>
        <taxon>Arthropoda</taxon>
        <taxon>Hexapoda</taxon>
        <taxon>Insecta</taxon>
        <taxon>Pterygota</taxon>
        <taxon>Neoptera</taxon>
        <taxon>Endopterygota</taxon>
        <taxon>Coleoptera</taxon>
        <taxon>Polyphaga</taxon>
        <taxon>Elateriformia</taxon>
        <taxon>Elateroidea</taxon>
        <taxon>Lampyridae</taxon>
        <taxon>Lampyrinae</taxon>
        <taxon>Photinus</taxon>
    </lineage>
</organism>
<dbReference type="EMBL" id="GEZM01057514">
    <property type="protein sequence ID" value="JAV72285.1"/>
    <property type="molecule type" value="Transcribed_RNA"/>
</dbReference>
<evidence type="ECO:0000256" key="4">
    <source>
        <dbReference type="ARBA" id="ARBA00022840"/>
    </source>
</evidence>
<dbReference type="PRINTS" id="PR01046">
    <property type="entry name" value="TRNASYNTHPRO"/>
</dbReference>
<dbReference type="EC" id="6.1.1.15" evidence="1"/>
<keyword evidence="3" id="KW-0547">Nucleotide-binding</keyword>
<feature type="domain" description="Aminoacyl-transfer RNA synthetases class-II family profile" evidence="10">
    <location>
        <begin position="39"/>
        <end position="337"/>
    </location>
</feature>
<dbReference type="InterPro" id="IPR050062">
    <property type="entry name" value="Pro-tRNA_synthetase"/>
</dbReference>
<keyword evidence="2" id="KW-0436">Ligase</keyword>
<evidence type="ECO:0000256" key="7">
    <source>
        <dbReference type="ARBA" id="ARBA00029731"/>
    </source>
</evidence>
<dbReference type="InterPro" id="IPR004154">
    <property type="entry name" value="Anticodon-bd"/>
</dbReference>
<dbReference type="Proteomes" id="UP000327044">
    <property type="component" value="Unassembled WGS sequence"/>
</dbReference>
<dbReference type="FunFam" id="3.30.930.10:FF:000042">
    <property type="entry name" value="probable proline--tRNA ligase, mitochondrial"/>
    <property type="match status" value="1"/>
</dbReference>
<dbReference type="AlphaFoldDB" id="A0A1Y1LL22"/>
<keyword evidence="13" id="KW-1185">Reference proteome</keyword>
<dbReference type="SUPFAM" id="SSF52954">
    <property type="entry name" value="Class II aaRS ABD-related"/>
    <property type="match status" value="1"/>
</dbReference>
<evidence type="ECO:0000313" key="13">
    <source>
        <dbReference type="Proteomes" id="UP000327044"/>
    </source>
</evidence>
<gene>
    <name evidence="12" type="ORF">PPYR_03820</name>
</gene>
<comment type="catalytic activity">
    <reaction evidence="8">
        <text>tRNA(Pro) + L-proline + ATP = L-prolyl-tRNA(Pro) + AMP + diphosphate</text>
        <dbReference type="Rhea" id="RHEA:14305"/>
        <dbReference type="Rhea" id="RHEA-COMP:9700"/>
        <dbReference type="Rhea" id="RHEA-COMP:9702"/>
        <dbReference type="ChEBI" id="CHEBI:30616"/>
        <dbReference type="ChEBI" id="CHEBI:33019"/>
        <dbReference type="ChEBI" id="CHEBI:60039"/>
        <dbReference type="ChEBI" id="CHEBI:78442"/>
        <dbReference type="ChEBI" id="CHEBI:78532"/>
        <dbReference type="ChEBI" id="CHEBI:456215"/>
        <dbReference type="EC" id="6.1.1.15"/>
    </reaction>
</comment>
<dbReference type="Gene3D" id="3.40.50.800">
    <property type="entry name" value="Anticodon-binding domain"/>
    <property type="match status" value="1"/>
</dbReference>
<dbReference type="EMBL" id="VVIM01000002">
    <property type="protein sequence ID" value="KAB0801634.1"/>
    <property type="molecule type" value="Genomic_DNA"/>
</dbReference>
<dbReference type="PROSITE" id="PS50862">
    <property type="entry name" value="AA_TRNA_LIGASE_II"/>
    <property type="match status" value="1"/>
</dbReference>
<dbReference type="InterPro" id="IPR033730">
    <property type="entry name" value="ProRS_core_prok"/>
</dbReference>
<reference evidence="12" key="3">
    <citation type="submission" date="2019-08" db="EMBL/GenBank/DDBJ databases">
        <authorList>
            <consortium name="Photinus pyralis genome working group"/>
            <person name="Fallon T.R."/>
            <person name="Sander Lower S.E."/>
            <person name="Weng J.-K."/>
        </authorList>
    </citation>
    <scope>NUCLEOTIDE SEQUENCE</scope>
    <source>
        <strain evidence="12">1611_PpyrPB1</strain>
        <tissue evidence="12">Whole body</tissue>
    </source>
</reference>
<protein>
    <recommendedName>
        <fullName evidence="9">Probable proline--tRNA ligase, mitochondrial</fullName>
        <ecNumber evidence="1">6.1.1.15</ecNumber>
    </recommendedName>
    <alternativeName>
        <fullName evidence="7">Prolyl-tRNA synthetase</fullName>
    </alternativeName>
</protein>
<evidence type="ECO:0000313" key="11">
    <source>
        <dbReference type="EMBL" id="JAV72286.1"/>
    </source>
</evidence>
<sequence length="452" mass="51564">MNAYQKANSKLYLSVRNRLTRIFQPINIVPKDAKRKNQEILSRSQRLMLELGIIRQANPGSFHFLPLGVRALDKLLHIVDEEMLKIGAQKVIFPTLTHSKLWKSTGRLEDFGSELFTLTDRHNQMYILSPTHEEAVSDLIASVSQISYKEFPLKLYQTTNKYRDEIKPRFGLMRGRQFLMKDLYSFDIDLESAKHTYDEVCDCYNAIFTKIGVPFHKVMGSVGAMGGSLSHEYHYKADIGEDQLMRCSDCGLHANIDLVGRDKCSNCNSTNVTISNGIEVGHTFLLGDKYSKALKANYLNEKKKPISLQMGSYGLGLSRILAAVVEVLSQEEEMRWPLALAPYTAIIIPPKEGSKEEEAGYHLTERVCSLLETLPCLENNILLDDRIHFTIGRRIIDARRVGYPFIIVIGSKCMEQMPLFELVDLRRNTSINLNEEQLLLYFKEMFNNVHAS</sequence>
<dbReference type="PANTHER" id="PTHR42753:SF10">
    <property type="entry name" value="PROLINE--TRNA LIGASE, MITOCHONDRIAL-RELATED"/>
    <property type="match status" value="1"/>
</dbReference>
<dbReference type="GO" id="GO:0004827">
    <property type="term" value="F:proline-tRNA ligase activity"/>
    <property type="evidence" value="ECO:0007669"/>
    <property type="project" value="UniProtKB-EC"/>
</dbReference>
<evidence type="ECO:0000256" key="3">
    <source>
        <dbReference type="ARBA" id="ARBA00022741"/>
    </source>
</evidence>
<dbReference type="Pfam" id="PF03129">
    <property type="entry name" value="HGTP_anticodon"/>
    <property type="match status" value="1"/>
</dbReference>
<dbReference type="InParanoid" id="A0A1Y1LL22"/>
<accession>A0A1Y1LL22</accession>
<dbReference type="InterPro" id="IPR002314">
    <property type="entry name" value="aa-tRNA-synt_IIb"/>
</dbReference>
<proteinExistence type="predicted"/>
<dbReference type="FunCoup" id="A0A1Y1LL22">
    <property type="interactions" value="856"/>
</dbReference>
<evidence type="ECO:0000256" key="6">
    <source>
        <dbReference type="ARBA" id="ARBA00023146"/>
    </source>
</evidence>
<dbReference type="EMBL" id="GEZM01057513">
    <property type="protein sequence ID" value="JAV72286.1"/>
    <property type="molecule type" value="Transcribed_RNA"/>
</dbReference>